<keyword evidence="3" id="KW-1185">Reference proteome</keyword>
<evidence type="ECO:0000313" key="2">
    <source>
        <dbReference type="EMBL" id="KAJ1193987.1"/>
    </source>
</evidence>
<name>A0AAV7UY10_PLEWA</name>
<protein>
    <submittedName>
        <fullName evidence="2">Uncharacterized protein</fullName>
    </submittedName>
</protein>
<dbReference type="AlphaFoldDB" id="A0AAV7UY10"/>
<proteinExistence type="predicted"/>
<comment type="caution">
    <text evidence="2">The sequence shown here is derived from an EMBL/GenBank/DDBJ whole genome shotgun (WGS) entry which is preliminary data.</text>
</comment>
<organism evidence="2 3">
    <name type="scientific">Pleurodeles waltl</name>
    <name type="common">Iberian ribbed newt</name>
    <dbReference type="NCBI Taxonomy" id="8319"/>
    <lineage>
        <taxon>Eukaryota</taxon>
        <taxon>Metazoa</taxon>
        <taxon>Chordata</taxon>
        <taxon>Craniata</taxon>
        <taxon>Vertebrata</taxon>
        <taxon>Euteleostomi</taxon>
        <taxon>Amphibia</taxon>
        <taxon>Batrachia</taxon>
        <taxon>Caudata</taxon>
        <taxon>Salamandroidea</taxon>
        <taxon>Salamandridae</taxon>
        <taxon>Pleurodelinae</taxon>
        <taxon>Pleurodeles</taxon>
    </lineage>
</organism>
<dbReference type="Proteomes" id="UP001066276">
    <property type="component" value="Chromosome 2_2"/>
</dbReference>
<gene>
    <name evidence="2" type="ORF">NDU88_003282</name>
</gene>
<reference evidence="2" key="1">
    <citation type="journal article" date="2022" name="bioRxiv">
        <title>Sequencing and chromosome-scale assembly of the giantPleurodeles waltlgenome.</title>
        <authorList>
            <person name="Brown T."/>
            <person name="Elewa A."/>
            <person name="Iarovenko S."/>
            <person name="Subramanian E."/>
            <person name="Araus A.J."/>
            <person name="Petzold A."/>
            <person name="Susuki M."/>
            <person name="Suzuki K.-i.T."/>
            <person name="Hayashi T."/>
            <person name="Toyoda A."/>
            <person name="Oliveira C."/>
            <person name="Osipova E."/>
            <person name="Leigh N.D."/>
            <person name="Simon A."/>
            <person name="Yun M.H."/>
        </authorList>
    </citation>
    <scope>NUCLEOTIDE SEQUENCE</scope>
    <source>
        <strain evidence="2">20211129_DDA</strain>
        <tissue evidence="2">Liver</tissue>
    </source>
</reference>
<accession>A0AAV7UY10</accession>
<feature type="region of interest" description="Disordered" evidence="1">
    <location>
        <begin position="84"/>
        <end position="105"/>
    </location>
</feature>
<evidence type="ECO:0000313" key="3">
    <source>
        <dbReference type="Proteomes" id="UP001066276"/>
    </source>
</evidence>
<sequence>MKADHIGRVWPIEYGIYCMRLKLWNKALMESFLLPPPADFEDQMVQMVSLLYSVVNNHRHRADWGSVSPREERLRVDLRGLQDGSSWSSLKEAGTVAASAPQEPG</sequence>
<dbReference type="EMBL" id="JANPWB010000004">
    <property type="protein sequence ID" value="KAJ1193987.1"/>
    <property type="molecule type" value="Genomic_DNA"/>
</dbReference>
<evidence type="ECO:0000256" key="1">
    <source>
        <dbReference type="SAM" id="MobiDB-lite"/>
    </source>
</evidence>